<dbReference type="KEGG" id="hhy:Halhy_4147"/>
<dbReference type="AlphaFoldDB" id="F4L4J2"/>
<reference key="2">
    <citation type="submission" date="2011-04" db="EMBL/GenBank/DDBJ databases">
        <title>Complete sequence of chromosome of Haliscomenobacter hydrossis DSM 1100.</title>
        <authorList>
            <consortium name="US DOE Joint Genome Institute (JGI-PGF)"/>
            <person name="Lucas S."/>
            <person name="Han J."/>
            <person name="Lapidus A."/>
            <person name="Bruce D."/>
            <person name="Goodwin L."/>
            <person name="Pitluck S."/>
            <person name="Peters L."/>
            <person name="Kyrpides N."/>
            <person name="Mavromatis K."/>
            <person name="Ivanova N."/>
            <person name="Ovchinnikova G."/>
            <person name="Pagani I."/>
            <person name="Daligault H."/>
            <person name="Detter J.C."/>
            <person name="Han C."/>
            <person name="Land M."/>
            <person name="Hauser L."/>
            <person name="Markowitz V."/>
            <person name="Cheng J.-F."/>
            <person name="Hugenholtz P."/>
            <person name="Woyke T."/>
            <person name="Wu D."/>
            <person name="Verbarg S."/>
            <person name="Frueling A."/>
            <person name="Brambilla E."/>
            <person name="Klenk H.-P."/>
            <person name="Eisen J.A."/>
        </authorList>
    </citation>
    <scope>NUCLEOTIDE SEQUENCE</scope>
    <source>
        <strain>DSM 1100</strain>
    </source>
</reference>
<organism evidence="1 2">
    <name type="scientific">Haliscomenobacter hydrossis (strain ATCC 27775 / DSM 1100 / LMG 10767 / O)</name>
    <dbReference type="NCBI Taxonomy" id="760192"/>
    <lineage>
        <taxon>Bacteria</taxon>
        <taxon>Pseudomonadati</taxon>
        <taxon>Bacteroidota</taxon>
        <taxon>Saprospiria</taxon>
        <taxon>Saprospirales</taxon>
        <taxon>Haliscomenobacteraceae</taxon>
        <taxon>Haliscomenobacter</taxon>
    </lineage>
</organism>
<reference evidence="1 2" key="1">
    <citation type="journal article" date="2011" name="Stand. Genomic Sci.">
        <title>Complete genome sequence of Haliscomenobacter hydrossis type strain (O).</title>
        <authorList>
            <consortium name="US DOE Joint Genome Institute (JGI-PGF)"/>
            <person name="Daligault H."/>
            <person name="Lapidus A."/>
            <person name="Zeytun A."/>
            <person name="Nolan M."/>
            <person name="Lucas S."/>
            <person name="Del Rio T.G."/>
            <person name="Tice H."/>
            <person name="Cheng J.F."/>
            <person name="Tapia R."/>
            <person name="Han C."/>
            <person name="Goodwin L."/>
            <person name="Pitluck S."/>
            <person name="Liolios K."/>
            <person name="Pagani I."/>
            <person name="Ivanova N."/>
            <person name="Huntemann M."/>
            <person name="Mavromatis K."/>
            <person name="Mikhailova N."/>
            <person name="Pati A."/>
            <person name="Chen A."/>
            <person name="Palaniappan K."/>
            <person name="Land M."/>
            <person name="Hauser L."/>
            <person name="Brambilla E.M."/>
            <person name="Rohde M."/>
            <person name="Verbarg S."/>
            <person name="Goker M."/>
            <person name="Bristow J."/>
            <person name="Eisen J.A."/>
            <person name="Markowitz V."/>
            <person name="Hugenholtz P."/>
            <person name="Kyrpides N.C."/>
            <person name="Klenk H.P."/>
            <person name="Woyke T."/>
        </authorList>
    </citation>
    <scope>NUCLEOTIDE SEQUENCE [LARGE SCALE GENOMIC DNA]</scope>
    <source>
        <strain evidence="2">ATCC 27775 / DSM 1100 / LMG 10767 / O</strain>
    </source>
</reference>
<sequence>MSEIRLDADDRYLQTFAVDIEAALLNKDYQGTDLVKLSQFAAEFDIPQSAEELIGQLSE</sequence>
<dbReference type="STRING" id="760192.Halhy_4147"/>
<name>F4L4J2_HALH1</name>
<proteinExistence type="predicted"/>
<dbReference type="RefSeq" id="WP_013766531.1">
    <property type="nucleotide sequence ID" value="NC_015510.1"/>
</dbReference>
<dbReference type="HOGENOM" id="CLU_2954117_0_0_10"/>
<evidence type="ECO:0000313" key="1">
    <source>
        <dbReference type="EMBL" id="AEE51993.1"/>
    </source>
</evidence>
<dbReference type="Proteomes" id="UP000008461">
    <property type="component" value="Chromosome"/>
</dbReference>
<gene>
    <name evidence="1" type="ordered locus">Halhy_4147</name>
</gene>
<accession>F4L4J2</accession>
<keyword evidence="2" id="KW-1185">Reference proteome</keyword>
<dbReference type="EMBL" id="CP002691">
    <property type="protein sequence ID" value="AEE51993.1"/>
    <property type="molecule type" value="Genomic_DNA"/>
</dbReference>
<evidence type="ECO:0000313" key="2">
    <source>
        <dbReference type="Proteomes" id="UP000008461"/>
    </source>
</evidence>
<protein>
    <submittedName>
        <fullName evidence="1">Uncharacterized protein</fullName>
    </submittedName>
</protein>